<name>A0ACC5ZUA5_9RHOB</name>
<accession>A0ACC5ZUA5</accession>
<keyword evidence="2" id="KW-1185">Reference proteome</keyword>
<evidence type="ECO:0000313" key="1">
    <source>
        <dbReference type="EMBL" id="MCM2561410.1"/>
    </source>
</evidence>
<evidence type="ECO:0000313" key="2">
    <source>
        <dbReference type="Proteomes" id="UP001203036"/>
    </source>
</evidence>
<gene>
    <name evidence="1" type="ORF">M8744_04570</name>
</gene>
<proteinExistence type="predicted"/>
<dbReference type="EMBL" id="JAMQGO010000002">
    <property type="protein sequence ID" value="MCM2561410.1"/>
    <property type="molecule type" value="Genomic_DNA"/>
</dbReference>
<sequence>MSAAPETPEPEVALITFLDGHRSKGAKATGSFRRNFVQALRARGIRAHRFAGLRKLFAANLPRGSVVALSLNEDEFYRNLDLRLPAMAMLSSYCRTQGLTLIHGLEQALVLANKRATSEVLRLHSVPTPSLSSGEAATKVFSNSLSASHQAVEVLPPGAELDAGRFNVDYVDCRHQEGGQTYHVCLRALCVGPDINFVYVRARDVEHGGPSVHNVDTPQDLGLIRALHDRLVRPNEAHIQRIAAQVSHALGFGFFGIDILAAADGRLMVCEVGVKFNDVSYETHMYPIREGHPNETMLNGAAGERAAALLARRLSK</sequence>
<comment type="caution">
    <text evidence="1">The sequence shown here is derived from an EMBL/GenBank/DDBJ whole genome shotgun (WGS) entry which is preliminary data.</text>
</comment>
<dbReference type="Proteomes" id="UP001203036">
    <property type="component" value="Unassembled WGS sequence"/>
</dbReference>
<protein>
    <submittedName>
        <fullName evidence="1">Uncharacterized protein</fullName>
    </submittedName>
</protein>
<reference evidence="1" key="1">
    <citation type="submission" date="2022-06" db="EMBL/GenBank/DDBJ databases">
        <title>Lutimaribacter sp. EGI FJ00013, a novel bacterium isolated from a salt lake sediment enrichment.</title>
        <authorList>
            <person name="Gao L."/>
            <person name="Fang B.-Z."/>
            <person name="Li W.-J."/>
        </authorList>
    </citation>
    <scope>NUCLEOTIDE SEQUENCE</scope>
    <source>
        <strain evidence="1">EGI FJ00013</strain>
    </source>
</reference>
<organism evidence="1 2">
    <name type="scientific">Lutimaribacter degradans</name>
    <dbReference type="NCBI Taxonomy" id="2945989"/>
    <lineage>
        <taxon>Bacteria</taxon>
        <taxon>Pseudomonadati</taxon>
        <taxon>Pseudomonadota</taxon>
        <taxon>Alphaproteobacteria</taxon>
        <taxon>Rhodobacterales</taxon>
        <taxon>Roseobacteraceae</taxon>
        <taxon>Lutimaribacter</taxon>
    </lineage>
</organism>